<dbReference type="GO" id="GO:0006508">
    <property type="term" value="P:proteolysis"/>
    <property type="evidence" value="ECO:0007669"/>
    <property type="project" value="UniProtKB-KW"/>
</dbReference>
<comment type="similarity">
    <text evidence="2">Belongs to the peptidase S54 family.</text>
</comment>
<dbReference type="PANTHER" id="PTHR43731">
    <property type="entry name" value="RHOMBOID PROTEASE"/>
    <property type="match status" value="1"/>
</dbReference>
<proteinExistence type="inferred from homology"/>
<protein>
    <submittedName>
        <fullName evidence="9">Rhomboid family intramembrane serine protease</fullName>
    </submittedName>
</protein>
<dbReference type="PANTHER" id="PTHR43731:SF14">
    <property type="entry name" value="PRESENILIN-ASSOCIATED RHOMBOID-LIKE PROTEIN, MITOCHONDRIAL"/>
    <property type="match status" value="1"/>
</dbReference>
<dbReference type="AlphaFoldDB" id="A0A2V4NCZ3"/>
<gene>
    <name evidence="9" type="ORF">DI396_08590</name>
</gene>
<evidence type="ECO:0000256" key="1">
    <source>
        <dbReference type="ARBA" id="ARBA00004141"/>
    </source>
</evidence>
<feature type="domain" description="Peptidase S54 rhomboid" evidence="8">
    <location>
        <begin position="61"/>
        <end position="211"/>
    </location>
</feature>
<evidence type="ECO:0000259" key="8">
    <source>
        <dbReference type="Pfam" id="PF01694"/>
    </source>
</evidence>
<keyword evidence="5 7" id="KW-1133">Transmembrane helix</keyword>
<evidence type="ECO:0000256" key="3">
    <source>
        <dbReference type="ARBA" id="ARBA00022692"/>
    </source>
</evidence>
<organism evidence="9 10">
    <name type="scientific">Litorivita pollutaquae</name>
    <dbReference type="NCBI Taxonomy" id="2200892"/>
    <lineage>
        <taxon>Bacteria</taxon>
        <taxon>Pseudomonadati</taxon>
        <taxon>Pseudomonadota</taxon>
        <taxon>Alphaproteobacteria</taxon>
        <taxon>Rhodobacterales</taxon>
        <taxon>Paracoccaceae</taxon>
        <taxon>Litorivita</taxon>
    </lineage>
</organism>
<dbReference type="Pfam" id="PF01694">
    <property type="entry name" value="Rhomboid"/>
    <property type="match status" value="1"/>
</dbReference>
<dbReference type="Gene3D" id="1.20.1540.10">
    <property type="entry name" value="Rhomboid-like"/>
    <property type="match status" value="1"/>
</dbReference>
<comment type="caution">
    <text evidence="9">The sequence shown here is derived from an EMBL/GenBank/DDBJ whole genome shotgun (WGS) entry which is preliminary data.</text>
</comment>
<feature type="transmembrane region" description="Helical" evidence="7">
    <location>
        <begin position="99"/>
        <end position="117"/>
    </location>
</feature>
<name>A0A2V4NCZ3_9RHOB</name>
<feature type="transmembrane region" description="Helical" evidence="7">
    <location>
        <begin position="123"/>
        <end position="144"/>
    </location>
</feature>
<evidence type="ECO:0000256" key="2">
    <source>
        <dbReference type="ARBA" id="ARBA00009045"/>
    </source>
</evidence>
<evidence type="ECO:0000256" key="6">
    <source>
        <dbReference type="ARBA" id="ARBA00023136"/>
    </source>
</evidence>
<keyword evidence="4" id="KW-0378">Hydrolase</keyword>
<evidence type="ECO:0000256" key="4">
    <source>
        <dbReference type="ARBA" id="ARBA00022801"/>
    </source>
</evidence>
<dbReference type="InterPro" id="IPR035952">
    <property type="entry name" value="Rhomboid-like_sf"/>
</dbReference>
<dbReference type="GO" id="GO:0004252">
    <property type="term" value="F:serine-type endopeptidase activity"/>
    <property type="evidence" value="ECO:0007669"/>
    <property type="project" value="InterPro"/>
</dbReference>
<reference evidence="9 10" key="1">
    <citation type="submission" date="2018-05" db="EMBL/GenBank/DDBJ databases">
        <title>Oceanovita maritima gen. nov., sp. nov., a marine bacterium in the family Rhodobacteraceae isolated from surface seawater of Lundu port Xiamen, China.</title>
        <authorList>
            <person name="Hetharua B.H."/>
            <person name="Min D."/>
            <person name="Liao H."/>
            <person name="Tian Y."/>
        </authorList>
    </citation>
    <scope>NUCLEOTIDE SEQUENCE [LARGE SCALE GENOMIC DNA]</scope>
    <source>
        <strain evidence="9 10">FSX-11</strain>
    </source>
</reference>
<comment type="subcellular location">
    <subcellularLocation>
        <location evidence="1">Membrane</location>
        <topology evidence="1">Multi-pass membrane protein</topology>
    </subcellularLocation>
</comment>
<evidence type="ECO:0000256" key="7">
    <source>
        <dbReference type="SAM" id="Phobius"/>
    </source>
</evidence>
<dbReference type="OrthoDB" id="9813074at2"/>
<dbReference type="FunFam" id="1.20.1540.10:FF:000027">
    <property type="entry name" value="Rhomboid family intramembrane serine protease"/>
    <property type="match status" value="1"/>
</dbReference>
<dbReference type="Proteomes" id="UP000248012">
    <property type="component" value="Unassembled WGS sequence"/>
</dbReference>
<keyword evidence="6 7" id="KW-0472">Membrane</keyword>
<dbReference type="RefSeq" id="WP_110795754.1">
    <property type="nucleotide sequence ID" value="NZ_KZ826483.1"/>
</dbReference>
<dbReference type="InterPro" id="IPR022764">
    <property type="entry name" value="Peptidase_S54_rhomboid_dom"/>
</dbReference>
<feature type="transmembrane region" description="Helical" evidence="7">
    <location>
        <begin position="151"/>
        <end position="173"/>
    </location>
</feature>
<dbReference type="SUPFAM" id="SSF144091">
    <property type="entry name" value="Rhomboid-like"/>
    <property type="match status" value="1"/>
</dbReference>
<feature type="transmembrane region" description="Helical" evidence="7">
    <location>
        <begin position="12"/>
        <end position="34"/>
    </location>
</feature>
<evidence type="ECO:0000256" key="5">
    <source>
        <dbReference type="ARBA" id="ARBA00022989"/>
    </source>
</evidence>
<dbReference type="GO" id="GO:0016020">
    <property type="term" value="C:membrane"/>
    <property type="evidence" value="ECO:0007669"/>
    <property type="project" value="UniProtKB-SubCell"/>
</dbReference>
<keyword evidence="10" id="KW-1185">Reference proteome</keyword>
<keyword evidence="3 7" id="KW-0812">Transmembrane</keyword>
<evidence type="ECO:0000313" key="10">
    <source>
        <dbReference type="Proteomes" id="UP000248012"/>
    </source>
</evidence>
<accession>A0A2V4NCZ3</accession>
<dbReference type="EMBL" id="QFVT01000004">
    <property type="protein sequence ID" value="PYC48103.1"/>
    <property type="molecule type" value="Genomic_DNA"/>
</dbReference>
<keyword evidence="9" id="KW-0645">Protease</keyword>
<dbReference type="InterPro" id="IPR050925">
    <property type="entry name" value="Rhomboid_protease_S54"/>
</dbReference>
<feature type="transmembrane region" description="Helical" evidence="7">
    <location>
        <begin position="193"/>
        <end position="212"/>
    </location>
</feature>
<feature type="transmembrane region" description="Helical" evidence="7">
    <location>
        <begin position="68"/>
        <end position="87"/>
    </location>
</feature>
<evidence type="ECO:0000313" key="9">
    <source>
        <dbReference type="EMBL" id="PYC48103.1"/>
    </source>
</evidence>
<sequence>MFPIRDHNPSGCTPYVTYALIAMNVAIFLSYWGLFSNERALAGFFYSWAVIPNQISDGLGYHTLISSMFLHGGVMHLAGNMLFLWIFGDNLEDKMGHMAYLAFYLVCGIGAGLAQVLSEPSSAVPTVGASGAIAGVMGGYLLLFPKAKVDILLIFIIFFRVITVPAYLMLGLWFGLQLVSSFGSNPLEGGVAYWAHSGGFLIGVGLTLPLFVRYGGRRYWNRTQGQPPHPNATYEMRRTAIPRVKRK</sequence>